<gene>
    <name evidence="7" type="ORF">ACHKAR_16185</name>
</gene>
<keyword evidence="2 7" id="KW-0378">Hydrolase</keyword>
<dbReference type="Pfam" id="PF02837">
    <property type="entry name" value="Glyco_hydro_2_N"/>
    <property type="match status" value="1"/>
</dbReference>
<keyword evidence="4" id="KW-0732">Signal</keyword>
<evidence type="ECO:0000259" key="6">
    <source>
        <dbReference type="Pfam" id="PF02837"/>
    </source>
</evidence>
<dbReference type="PANTHER" id="PTHR10066:SF67">
    <property type="entry name" value="BETA-GLUCURONIDASE"/>
    <property type="match status" value="1"/>
</dbReference>
<protein>
    <submittedName>
        <fullName evidence="7">Glycoside hydrolase family 2 protein</fullName>
    </submittedName>
</protein>
<evidence type="ECO:0000256" key="1">
    <source>
        <dbReference type="ARBA" id="ARBA00007401"/>
    </source>
</evidence>
<dbReference type="SUPFAM" id="SSF49785">
    <property type="entry name" value="Galactose-binding domain-like"/>
    <property type="match status" value="1"/>
</dbReference>
<reference evidence="7 8" key="1">
    <citation type="journal article" date="2013" name="Int. J. Syst. Evol. Microbiol.">
        <title>Marinoscillum luteum sp. nov., isolated from marine sediment.</title>
        <authorList>
            <person name="Cha I.T."/>
            <person name="Park S.J."/>
            <person name="Kim S.J."/>
            <person name="Kim J.G."/>
            <person name="Jung M.Y."/>
            <person name="Shin K.S."/>
            <person name="Kwon K.K."/>
            <person name="Yang S.H."/>
            <person name="Seo Y.S."/>
            <person name="Rhee S.K."/>
        </authorList>
    </citation>
    <scope>NUCLEOTIDE SEQUENCE [LARGE SCALE GENOMIC DNA]</scope>
    <source>
        <strain evidence="7 8">KCTC 23939</strain>
    </source>
</reference>
<keyword evidence="8" id="KW-1185">Reference proteome</keyword>
<dbReference type="InterPro" id="IPR006104">
    <property type="entry name" value="Glyco_hydro_2_N"/>
</dbReference>
<sequence>MKILFKTCMAALCSIMLLNVQAQNESPLLTNMTNREAMTLDGKWRYIVDPMENGYYNYRYKVNPNGYFKDQKPETVSDLIEYDFDKSGQLNVPGDWNTQREDLFFYEGTVWYKKSFIYEPSDQRAFLYFGAVNYDAKVYLNGEKIGEHIGGFTPFNFEVTNLLKAGENFVVVKVDNTRKSESIPTKNSDWYNFGGITRSVKLVEVPKTFIRDYAIQLKKGSKTDVEGWVQLDGAQLTQKVQLEIPEARVKLTLTPDATGLAKVSFKTKLSLWSDKNPKLYEVSLTSGDDQVKDQIGFRSIETRGNDILLNGEPVFLKGISIHEVAAFTGGRVIAPEQCLTLLNWARDLGCNFVRLAHYPHNEDMVRLADQMGIMVWSEIPVYWTIDWENQSVFDNAQNQLREMITRDKNRAAVIMWSVANETPISDPRTDFLKRLVVSARDYDNTRLLTGALEPHSEDGYRVIDDALGESLDVIGINNYCGWYGGTPVSCAGVEWKMIYDKPLVISEFGGGALQGLHGLPEERWTEEYQEDVYKYNIEMLKNIPFLRGTTPWILMDFYSARRPLPDIQDFFNRKGLISDQGVKKKAFFVLKKYYSEKPIQLD</sequence>
<dbReference type="InterPro" id="IPR006101">
    <property type="entry name" value="Glyco_hydro_2"/>
</dbReference>
<comment type="similarity">
    <text evidence="1">Belongs to the glycosyl hydrolase 2 family.</text>
</comment>
<dbReference type="InterPro" id="IPR008979">
    <property type="entry name" value="Galactose-bd-like_sf"/>
</dbReference>
<feature type="signal peptide" evidence="4">
    <location>
        <begin position="1"/>
        <end position="22"/>
    </location>
</feature>
<proteinExistence type="inferred from homology"/>
<feature type="chain" id="PRO_5047149336" evidence="4">
    <location>
        <begin position="23"/>
        <end position="602"/>
    </location>
</feature>
<accession>A0ABW7ND30</accession>
<comment type="caution">
    <text evidence="7">The sequence shown here is derived from an EMBL/GenBank/DDBJ whole genome shotgun (WGS) entry which is preliminary data.</text>
</comment>
<feature type="domain" description="Glycoside hydrolase family 2 catalytic" evidence="5">
    <location>
        <begin position="301"/>
        <end position="595"/>
    </location>
</feature>
<evidence type="ECO:0000313" key="7">
    <source>
        <dbReference type="EMBL" id="MFH6984995.1"/>
    </source>
</evidence>
<dbReference type="Gene3D" id="3.20.20.80">
    <property type="entry name" value="Glycosidases"/>
    <property type="match status" value="1"/>
</dbReference>
<dbReference type="InterPro" id="IPR006103">
    <property type="entry name" value="Glyco_hydro_2_cat"/>
</dbReference>
<feature type="domain" description="Glycosyl hydrolases family 2 sugar binding" evidence="6">
    <location>
        <begin position="83"/>
        <end position="206"/>
    </location>
</feature>
<organism evidence="7 8">
    <name type="scientific">Marinoscillum luteum</name>
    <dbReference type="NCBI Taxonomy" id="861051"/>
    <lineage>
        <taxon>Bacteria</taxon>
        <taxon>Pseudomonadati</taxon>
        <taxon>Bacteroidota</taxon>
        <taxon>Cytophagia</taxon>
        <taxon>Cytophagales</taxon>
        <taxon>Reichenbachiellaceae</taxon>
        <taxon>Marinoscillum</taxon>
    </lineage>
</organism>
<dbReference type="Gene3D" id="2.60.40.10">
    <property type="entry name" value="Immunoglobulins"/>
    <property type="match status" value="1"/>
</dbReference>
<dbReference type="Pfam" id="PF02836">
    <property type="entry name" value="Glyco_hydro_2_C"/>
    <property type="match status" value="1"/>
</dbReference>
<dbReference type="RefSeq" id="WP_395418445.1">
    <property type="nucleotide sequence ID" value="NZ_JBIPKE010000019.1"/>
</dbReference>
<evidence type="ECO:0000259" key="5">
    <source>
        <dbReference type="Pfam" id="PF02836"/>
    </source>
</evidence>
<evidence type="ECO:0000256" key="2">
    <source>
        <dbReference type="ARBA" id="ARBA00022801"/>
    </source>
</evidence>
<dbReference type="Proteomes" id="UP001610063">
    <property type="component" value="Unassembled WGS sequence"/>
</dbReference>
<dbReference type="InterPro" id="IPR036156">
    <property type="entry name" value="Beta-gal/glucu_dom_sf"/>
</dbReference>
<dbReference type="GO" id="GO:0016787">
    <property type="term" value="F:hydrolase activity"/>
    <property type="evidence" value="ECO:0007669"/>
    <property type="project" value="UniProtKB-KW"/>
</dbReference>
<dbReference type="PROSITE" id="PS00608">
    <property type="entry name" value="GLYCOSYL_HYDROL_F2_2"/>
    <property type="match status" value="1"/>
</dbReference>
<dbReference type="SUPFAM" id="SSF51445">
    <property type="entry name" value="(Trans)glycosidases"/>
    <property type="match status" value="1"/>
</dbReference>
<dbReference type="PANTHER" id="PTHR10066">
    <property type="entry name" value="BETA-GLUCURONIDASE"/>
    <property type="match status" value="1"/>
</dbReference>
<dbReference type="SUPFAM" id="SSF49303">
    <property type="entry name" value="beta-Galactosidase/glucuronidase domain"/>
    <property type="match status" value="1"/>
</dbReference>
<evidence type="ECO:0000256" key="3">
    <source>
        <dbReference type="ARBA" id="ARBA00023295"/>
    </source>
</evidence>
<evidence type="ECO:0000313" key="8">
    <source>
        <dbReference type="Proteomes" id="UP001610063"/>
    </source>
</evidence>
<dbReference type="InterPro" id="IPR013783">
    <property type="entry name" value="Ig-like_fold"/>
</dbReference>
<keyword evidence="3" id="KW-0326">Glycosidase</keyword>
<dbReference type="PRINTS" id="PR00132">
    <property type="entry name" value="GLHYDRLASE2"/>
</dbReference>
<dbReference type="EMBL" id="JBIPKE010000019">
    <property type="protein sequence ID" value="MFH6984995.1"/>
    <property type="molecule type" value="Genomic_DNA"/>
</dbReference>
<evidence type="ECO:0000256" key="4">
    <source>
        <dbReference type="SAM" id="SignalP"/>
    </source>
</evidence>
<dbReference type="InterPro" id="IPR017853">
    <property type="entry name" value="GH"/>
</dbReference>
<name>A0ABW7ND30_9BACT</name>
<dbReference type="Gene3D" id="2.60.120.260">
    <property type="entry name" value="Galactose-binding domain-like"/>
    <property type="match status" value="1"/>
</dbReference>
<dbReference type="InterPro" id="IPR023232">
    <property type="entry name" value="Glyco_hydro_2_AS"/>
</dbReference>